<dbReference type="Proteomes" id="UP000693970">
    <property type="component" value="Unassembled WGS sequence"/>
</dbReference>
<accession>A0A9K3Q5Z4</accession>
<keyword evidence="2" id="KW-0472">Membrane</keyword>
<gene>
    <name evidence="3" type="ORF">IV203_017882</name>
</gene>
<dbReference type="GO" id="GO:0006491">
    <property type="term" value="P:N-glycan processing"/>
    <property type="evidence" value="ECO:0007669"/>
    <property type="project" value="TreeGrafter"/>
</dbReference>
<evidence type="ECO:0000256" key="1">
    <source>
        <dbReference type="SAM" id="MobiDB-lite"/>
    </source>
</evidence>
<dbReference type="InterPro" id="IPR039794">
    <property type="entry name" value="Gtb1-like"/>
</dbReference>
<keyword evidence="4" id="KW-1185">Reference proteome</keyword>
<keyword evidence="2" id="KW-0812">Transmembrane</keyword>
<dbReference type="GO" id="GO:0017177">
    <property type="term" value="C:glucosidase II complex"/>
    <property type="evidence" value="ECO:0007669"/>
    <property type="project" value="TreeGrafter"/>
</dbReference>
<comment type="caution">
    <text evidence="3">The sequence shown here is derived from an EMBL/GenBank/DDBJ whole genome shotgun (WGS) entry which is preliminary data.</text>
</comment>
<evidence type="ECO:0000313" key="4">
    <source>
        <dbReference type="Proteomes" id="UP000693970"/>
    </source>
</evidence>
<feature type="transmembrane region" description="Helical" evidence="2">
    <location>
        <begin position="125"/>
        <end position="151"/>
    </location>
</feature>
<feature type="compositionally biased region" description="Basic residues" evidence="1">
    <location>
        <begin position="56"/>
        <end position="75"/>
    </location>
</feature>
<reference evidence="3" key="2">
    <citation type="submission" date="2021-04" db="EMBL/GenBank/DDBJ databases">
        <authorList>
            <person name="Podell S."/>
        </authorList>
    </citation>
    <scope>NUCLEOTIDE SEQUENCE</scope>
    <source>
        <strain evidence="3">Hildebrandi</strain>
    </source>
</reference>
<dbReference type="OrthoDB" id="28322at2759"/>
<dbReference type="EMBL" id="JAGRRH010000003">
    <property type="protein sequence ID" value="KAG7371740.1"/>
    <property type="molecule type" value="Genomic_DNA"/>
</dbReference>
<dbReference type="AlphaFoldDB" id="A0A9K3Q5Z4"/>
<protein>
    <submittedName>
        <fullName evidence="3">Uncharacterized protein</fullName>
    </submittedName>
</protein>
<feature type="region of interest" description="Disordered" evidence="1">
    <location>
        <begin position="1"/>
        <end position="88"/>
    </location>
</feature>
<sequence>MFGDDSQLRLRKSHGSTPFGGLSATTKPMDCEEGGAAGVSLGSDHTSSSNNNNHNNLHHPHNLHHHHHHNHHHHSSNLMSSLHGSSSSGLNLPSLDPFAARPSIGPRIKGNRTRQRRRRKVVMQYCRLCWSGLAATLVSVTLSLLLLPFSWVQVDYHHQVQHEFEYVYQVLADNRRNYNTILRGIHRHEKQVECPSGGIGFENDDYCDCLHDNGFDEPNTSACSGRTVGKKVFQCHHDKDVWIFASRVGDGILDCPDGSDEH</sequence>
<evidence type="ECO:0000256" key="2">
    <source>
        <dbReference type="SAM" id="Phobius"/>
    </source>
</evidence>
<name>A0A9K3Q5Z4_9STRA</name>
<evidence type="ECO:0000313" key="3">
    <source>
        <dbReference type="EMBL" id="KAG7371740.1"/>
    </source>
</evidence>
<reference evidence="3" key="1">
    <citation type="journal article" date="2021" name="Sci. Rep.">
        <title>Diploid genomic architecture of Nitzschia inconspicua, an elite biomass production diatom.</title>
        <authorList>
            <person name="Oliver A."/>
            <person name="Podell S."/>
            <person name="Pinowska A."/>
            <person name="Traller J.C."/>
            <person name="Smith S.R."/>
            <person name="McClure R."/>
            <person name="Beliaev A."/>
            <person name="Bohutskyi P."/>
            <person name="Hill E.A."/>
            <person name="Rabines A."/>
            <person name="Zheng H."/>
            <person name="Allen L.Z."/>
            <person name="Kuo A."/>
            <person name="Grigoriev I.V."/>
            <person name="Allen A.E."/>
            <person name="Hazlebeck D."/>
            <person name="Allen E.E."/>
        </authorList>
    </citation>
    <scope>NUCLEOTIDE SEQUENCE</scope>
    <source>
        <strain evidence="3">Hildebrandi</strain>
    </source>
</reference>
<organism evidence="3 4">
    <name type="scientific">Nitzschia inconspicua</name>
    <dbReference type="NCBI Taxonomy" id="303405"/>
    <lineage>
        <taxon>Eukaryota</taxon>
        <taxon>Sar</taxon>
        <taxon>Stramenopiles</taxon>
        <taxon>Ochrophyta</taxon>
        <taxon>Bacillariophyta</taxon>
        <taxon>Bacillariophyceae</taxon>
        <taxon>Bacillariophycidae</taxon>
        <taxon>Bacillariales</taxon>
        <taxon>Bacillariaceae</taxon>
        <taxon>Nitzschia</taxon>
    </lineage>
</organism>
<keyword evidence="2" id="KW-1133">Transmembrane helix</keyword>
<dbReference type="PANTHER" id="PTHR12630:SF1">
    <property type="entry name" value="GLUCOSIDASE 2 SUBUNIT BETA"/>
    <property type="match status" value="1"/>
</dbReference>
<feature type="compositionally biased region" description="Low complexity" evidence="1">
    <location>
        <begin position="76"/>
        <end position="88"/>
    </location>
</feature>
<proteinExistence type="predicted"/>
<dbReference type="PANTHER" id="PTHR12630">
    <property type="entry name" value="N-LINKED OLIGOSACCHARIDE PROCESSING"/>
    <property type="match status" value="1"/>
</dbReference>